<protein>
    <submittedName>
        <fullName evidence="2">Uncharacterized protein</fullName>
    </submittedName>
</protein>
<reference evidence="2 3" key="1">
    <citation type="submission" date="2021-01" db="EMBL/GenBank/DDBJ databases">
        <title>Whole genome shotgun sequence of Catellatospora bangladeshensis NBRC 107357.</title>
        <authorList>
            <person name="Komaki H."/>
            <person name="Tamura T."/>
        </authorList>
    </citation>
    <scope>NUCLEOTIDE SEQUENCE [LARGE SCALE GENOMIC DNA]</scope>
    <source>
        <strain evidence="2 3">NBRC 107357</strain>
    </source>
</reference>
<keyword evidence="1" id="KW-0472">Membrane</keyword>
<dbReference type="Proteomes" id="UP000601223">
    <property type="component" value="Unassembled WGS sequence"/>
</dbReference>
<proteinExistence type="predicted"/>
<feature type="transmembrane region" description="Helical" evidence="1">
    <location>
        <begin position="196"/>
        <end position="217"/>
    </location>
</feature>
<dbReference type="EMBL" id="BONF01000008">
    <property type="protein sequence ID" value="GIF79725.1"/>
    <property type="molecule type" value="Genomic_DNA"/>
</dbReference>
<keyword evidence="1" id="KW-0812">Transmembrane</keyword>
<evidence type="ECO:0000313" key="3">
    <source>
        <dbReference type="Proteomes" id="UP000601223"/>
    </source>
</evidence>
<evidence type="ECO:0000313" key="2">
    <source>
        <dbReference type="EMBL" id="GIF79725.1"/>
    </source>
</evidence>
<feature type="transmembrane region" description="Helical" evidence="1">
    <location>
        <begin position="135"/>
        <end position="158"/>
    </location>
</feature>
<name>A0A8J3JIP0_9ACTN</name>
<organism evidence="2 3">
    <name type="scientific">Catellatospora bangladeshensis</name>
    <dbReference type="NCBI Taxonomy" id="310355"/>
    <lineage>
        <taxon>Bacteria</taxon>
        <taxon>Bacillati</taxon>
        <taxon>Actinomycetota</taxon>
        <taxon>Actinomycetes</taxon>
        <taxon>Micromonosporales</taxon>
        <taxon>Micromonosporaceae</taxon>
        <taxon>Catellatospora</taxon>
    </lineage>
</organism>
<sequence length="218" mass="22249">MTTTPATRYRALVADLVTASRRHETALTAAGSSHADGTATIDHDLVAADDAVIAATARAAHAQRLVAQTDLAAGALWDELKQIRGRRGRRLGPVPGPVPLADQPPTPSPDPIALLEAAAARIDRARHGGEKLPPLILPALFALGAACAAVVAVLAVFLQGHGPLGLLAGWLALLGAPLSGLLPARELADQRYGARLDPGAIGLIILAGMLATATVTLS</sequence>
<evidence type="ECO:0000256" key="1">
    <source>
        <dbReference type="SAM" id="Phobius"/>
    </source>
</evidence>
<keyword evidence="1" id="KW-1133">Transmembrane helix</keyword>
<comment type="caution">
    <text evidence="2">The sequence shown here is derived from an EMBL/GenBank/DDBJ whole genome shotgun (WGS) entry which is preliminary data.</text>
</comment>
<dbReference type="RefSeq" id="WP_203742583.1">
    <property type="nucleotide sequence ID" value="NZ_BONF01000008.1"/>
</dbReference>
<gene>
    <name evidence="2" type="ORF">Cba03nite_10740</name>
</gene>
<dbReference type="AlphaFoldDB" id="A0A8J3JIP0"/>
<accession>A0A8J3JIP0</accession>
<keyword evidence="3" id="KW-1185">Reference proteome</keyword>
<feature type="transmembrane region" description="Helical" evidence="1">
    <location>
        <begin position="164"/>
        <end position="184"/>
    </location>
</feature>